<feature type="compositionally biased region" description="Basic and acidic residues" evidence="1">
    <location>
        <begin position="292"/>
        <end position="301"/>
    </location>
</feature>
<evidence type="ECO:0000256" key="1">
    <source>
        <dbReference type="SAM" id="MobiDB-lite"/>
    </source>
</evidence>
<feature type="region of interest" description="Disordered" evidence="1">
    <location>
        <begin position="133"/>
        <end position="310"/>
    </location>
</feature>
<feature type="compositionally biased region" description="Polar residues" evidence="1">
    <location>
        <begin position="166"/>
        <end position="178"/>
    </location>
</feature>
<feature type="compositionally biased region" description="Low complexity" evidence="1">
    <location>
        <begin position="407"/>
        <end position="424"/>
    </location>
</feature>
<feature type="compositionally biased region" description="Basic and acidic residues" evidence="1">
    <location>
        <begin position="191"/>
        <end position="203"/>
    </location>
</feature>
<feature type="compositionally biased region" description="Polar residues" evidence="1">
    <location>
        <begin position="392"/>
        <end position="404"/>
    </location>
</feature>
<sequence>MATTFSNGSTSAGIDPNVMKLPEHVDGFIDLEILIDIHKCLSESKFEDDRTLGAWVKANYLQGPINPQKESARPIRNSEGFVNLDKAYRRARTLTGKAQDKWPFLNKDWKKLSSTFIKNAILGDVAMSVVRTEPSGGVRDTPMSNGLNGHRDTSLQTPQSQTSLSANNLSQHQAQEMKSPQPADASLRQQGAERKGHRQDHSPAKANSTIGTPSTDGTGDGTPLRDAGSSKVRGPDGRYVNKDDPTPPEKKRPNIKYVKKSRTRAALEGKSEETAESSDEEAKEPSATSHLVESESGREASQDSSQAAVNVPSAAAATYTILAAEAEAVPSNLDRLPTGFYAHKKRKSESGIQRGGAKRARGSRGGLLGRPPRKSEPFGKSAKLESEEAQNMEVNEPTSQSTPVPDSPASVSARRSSRKSAALALETSTPWDPTGDVLFGSTAQKQSARGETQAPTNGTSRTLDSDKAANPSSINQKAKFAAQAVHGGLSITSKSSTTPVRPGAATSPDKRVSFPAETRTEPGDILYFARVTTAAGDQEVRLLEEDLTHEVGLVKKYAQWLNAGKTAIDFETFKEIFKLSRAG</sequence>
<feature type="compositionally biased region" description="Polar residues" evidence="1">
    <location>
        <begin position="490"/>
        <end position="499"/>
    </location>
</feature>
<proteinExistence type="predicted"/>
<feature type="compositionally biased region" description="Basic and acidic residues" evidence="1">
    <location>
        <begin position="373"/>
        <end position="386"/>
    </location>
</feature>
<reference evidence="2" key="1">
    <citation type="submission" date="2022-10" db="EMBL/GenBank/DDBJ databases">
        <title>Tapping the CABI collections for fungal endophytes: first genome assemblies for Collariella, Neodidymelliopsis, Ascochyta clinopodiicola, Didymella pomorum, Didymosphaeria variabile, Neocosmospora piperis and Neocucurbitaria cava.</title>
        <authorList>
            <person name="Hill R."/>
        </authorList>
    </citation>
    <scope>NUCLEOTIDE SEQUENCE</scope>
    <source>
        <strain evidence="2">IMI 355091</strain>
    </source>
</reference>
<feature type="compositionally biased region" description="Polar residues" evidence="1">
    <location>
        <begin position="441"/>
        <end position="462"/>
    </location>
</feature>
<feature type="compositionally biased region" description="Basic residues" evidence="1">
    <location>
        <begin position="253"/>
        <end position="263"/>
    </location>
</feature>
<feature type="compositionally biased region" description="Low complexity" evidence="1">
    <location>
        <begin position="154"/>
        <end position="165"/>
    </location>
</feature>
<name>A0A9W9D3T8_9PLEO</name>
<feature type="region of interest" description="Disordered" evidence="1">
    <location>
        <begin position="489"/>
        <end position="516"/>
    </location>
</feature>
<comment type="caution">
    <text evidence="2">The sequence shown here is derived from an EMBL/GenBank/DDBJ whole genome shotgun (WGS) entry which is preliminary data.</text>
</comment>
<gene>
    <name evidence="2" type="ORF">N0V91_010021</name>
</gene>
<feature type="compositionally biased region" description="Basic and acidic residues" evidence="1">
    <location>
        <begin position="233"/>
        <end position="252"/>
    </location>
</feature>
<evidence type="ECO:0000313" key="3">
    <source>
        <dbReference type="Proteomes" id="UP001140510"/>
    </source>
</evidence>
<keyword evidence="3" id="KW-1185">Reference proteome</keyword>
<protein>
    <submittedName>
        <fullName evidence="2">Uncharacterized protein</fullName>
    </submittedName>
</protein>
<dbReference type="OrthoDB" id="3786824at2759"/>
<dbReference type="Proteomes" id="UP001140510">
    <property type="component" value="Unassembled WGS sequence"/>
</dbReference>
<accession>A0A9W9D3T8</accession>
<feature type="compositionally biased region" description="Low complexity" evidence="1">
    <location>
        <begin position="208"/>
        <end position="217"/>
    </location>
</feature>
<feature type="region of interest" description="Disordered" evidence="1">
    <location>
        <begin position="326"/>
        <end position="470"/>
    </location>
</feature>
<evidence type="ECO:0000313" key="2">
    <source>
        <dbReference type="EMBL" id="KAJ4398666.1"/>
    </source>
</evidence>
<organism evidence="2 3">
    <name type="scientific">Didymella pomorum</name>
    <dbReference type="NCBI Taxonomy" id="749634"/>
    <lineage>
        <taxon>Eukaryota</taxon>
        <taxon>Fungi</taxon>
        <taxon>Dikarya</taxon>
        <taxon>Ascomycota</taxon>
        <taxon>Pezizomycotina</taxon>
        <taxon>Dothideomycetes</taxon>
        <taxon>Pleosporomycetidae</taxon>
        <taxon>Pleosporales</taxon>
        <taxon>Pleosporineae</taxon>
        <taxon>Didymellaceae</taxon>
        <taxon>Didymella</taxon>
    </lineage>
</organism>
<dbReference type="AlphaFoldDB" id="A0A9W9D3T8"/>
<dbReference type="EMBL" id="JAPEVA010000124">
    <property type="protein sequence ID" value="KAJ4398666.1"/>
    <property type="molecule type" value="Genomic_DNA"/>
</dbReference>